<keyword evidence="9" id="KW-1185">Reference proteome</keyword>
<dbReference type="InterPro" id="IPR022907">
    <property type="entry name" value="VapC_family"/>
</dbReference>
<dbReference type="InterPro" id="IPR029060">
    <property type="entry name" value="PIN-like_dom_sf"/>
</dbReference>
<comment type="function">
    <text evidence="6">Toxic component of a toxin-antitoxin (TA) system. An RNase.</text>
</comment>
<dbReference type="GO" id="GO:0016787">
    <property type="term" value="F:hydrolase activity"/>
    <property type="evidence" value="ECO:0007669"/>
    <property type="project" value="UniProtKB-KW"/>
</dbReference>
<evidence type="ECO:0000256" key="4">
    <source>
        <dbReference type="ARBA" id="ARBA00022801"/>
    </source>
</evidence>
<dbReference type="Gene3D" id="3.40.50.1010">
    <property type="entry name" value="5'-nuclease"/>
    <property type="match status" value="1"/>
</dbReference>
<comment type="cofactor">
    <cofactor evidence="6">
        <name>Mg(2+)</name>
        <dbReference type="ChEBI" id="CHEBI:18420"/>
    </cofactor>
</comment>
<keyword evidence="6" id="KW-0800">Toxin</keyword>
<keyword evidence="4 6" id="KW-0378">Hydrolase</keyword>
<dbReference type="PANTHER" id="PTHR42188">
    <property type="entry name" value="23S RRNA-SPECIFIC ENDONUCLEASE VAPC20"/>
    <property type="match status" value="1"/>
</dbReference>
<dbReference type="RefSeq" id="WP_203003764.1">
    <property type="nucleotide sequence ID" value="NZ_JADWYU010000152.1"/>
</dbReference>
<dbReference type="Pfam" id="PF01850">
    <property type="entry name" value="PIN"/>
    <property type="match status" value="1"/>
</dbReference>
<evidence type="ECO:0000256" key="6">
    <source>
        <dbReference type="HAMAP-Rule" id="MF_00265"/>
    </source>
</evidence>
<dbReference type="AlphaFoldDB" id="A0A937UPI4"/>
<comment type="caution">
    <text evidence="8">The sequence shown here is derived from an EMBL/GenBank/DDBJ whole genome shotgun (WGS) entry which is preliminary data.</text>
</comment>
<feature type="binding site" evidence="6">
    <location>
        <position position="4"/>
    </location>
    <ligand>
        <name>Mg(2+)</name>
        <dbReference type="ChEBI" id="CHEBI:18420"/>
    </ligand>
</feature>
<dbReference type="GO" id="GO:0090729">
    <property type="term" value="F:toxin activity"/>
    <property type="evidence" value="ECO:0007669"/>
    <property type="project" value="UniProtKB-KW"/>
</dbReference>
<dbReference type="GO" id="GO:0004521">
    <property type="term" value="F:RNA endonuclease activity"/>
    <property type="evidence" value="ECO:0007669"/>
    <property type="project" value="InterPro"/>
</dbReference>
<keyword evidence="1 6" id="KW-1277">Toxin-antitoxin system</keyword>
<accession>A0A937UPI4</accession>
<keyword evidence="2 6" id="KW-0540">Nuclease</keyword>
<reference evidence="8" key="1">
    <citation type="submission" date="2020-12" db="EMBL/GenBank/DDBJ databases">
        <title>Genomic characterization of non-nitrogen-fixing Frankia strains.</title>
        <authorList>
            <person name="Carlos-Shanley C."/>
            <person name="Guerra T."/>
            <person name="Hahn D."/>
        </authorList>
    </citation>
    <scope>NUCLEOTIDE SEQUENCE</scope>
    <source>
        <strain evidence="8">CN6</strain>
    </source>
</reference>
<comment type="similarity">
    <text evidence="6">Belongs to the PINc/VapC protein family.</text>
</comment>
<dbReference type="PANTHER" id="PTHR42188:SF1">
    <property type="entry name" value="23S RRNA-SPECIFIC ENDONUCLEASE VAPC20"/>
    <property type="match status" value="1"/>
</dbReference>
<dbReference type="GO" id="GO:0000287">
    <property type="term" value="F:magnesium ion binding"/>
    <property type="evidence" value="ECO:0007669"/>
    <property type="project" value="UniProtKB-UniRule"/>
</dbReference>
<evidence type="ECO:0000256" key="5">
    <source>
        <dbReference type="ARBA" id="ARBA00022842"/>
    </source>
</evidence>
<organism evidence="8 9">
    <name type="scientific">Frankia nepalensis</name>
    <dbReference type="NCBI Taxonomy" id="1836974"/>
    <lineage>
        <taxon>Bacteria</taxon>
        <taxon>Bacillati</taxon>
        <taxon>Actinomycetota</taxon>
        <taxon>Actinomycetes</taxon>
        <taxon>Frankiales</taxon>
        <taxon>Frankiaceae</taxon>
        <taxon>Frankia</taxon>
    </lineage>
</organism>
<evidence type="ECO:0000256" key="1">
    <source>
        <dbReference type="ARBA" id="ARBA00022649"/>
    </source>
</evidence>
<dbReference type="InterPro" id="IPR039018">
    <property type="entry name" value="VapC20-like"/>
</dbReference>
<evidence type="ECO:0000259" key="7">
    <source>
        <dbReference type="Pfam" id="PF01850"/>
    </source>
</evidence>
<keyword evidence="3 6" id="KW-0479">Metal-binding</keyword>
<name>A0A937UPI4_9ACTN</name>
<dbReference type="Proteomes" id="UP000604475">
    <property type="component" value="Unassembled WGS sequence"/>
</dbReference>
<dbReference type="HAMAP" id="MF_00265">
    <property type="entry name" value="VapC_Nob1"/>
    <property type="match status" value="1"/>
</dbReference>
<dbReference type="GO" id="GO:0016075">
    <property type="term" value="P:rRNA catabolic process"/>
    <property type="evidence" value="ECO:0007669"/>
    <property type="project" value="TreeGrafter"/>
</dbReference>
<evidence type="ECO:0000256" key="2">
    <source>
        <dbReference type="ARBA" id="ARBA00022722"/>
    </source>
</evidence>
<feature type="binding site" evidence="6">
    <location>
        <position position="97"/>
    </location>
    <ligand>
        <name>Mg(2+)</name>
        <dbReference type="ChEBI" id="CHEBI:18420"/>
    </ligand>
</feature>
<proteinExistence type="inferred from homology"/>
<sequence>MIVDTNVIVAAMNQRDKNHKQMTSLLEAHDNELVVTPYVVAETSYLITKRVGASAEIQFIDSVHRGAFRQADLTAADMSRIVELMRQFRTFPLGAADASVIAIAERLGERDIATIDGHFRAIRPHGLDYFNLLP</sequence>
<keyword evidence="5 6" id="KW-0460">Magnesium</keyword>
<protein>
    <recommendedName>
        <fullName evidence="6">Ribonuclease VapC</fullName>
        <shortName evidence="6">RNase VapC</shortName>
        <ecNumber evidence="6">3.1.-.-</ecNumber>
    </recommendedName>
    <alternativeName>
        <fullName evidence="6">Toxin VapC</fullName>
    </alternativeName>
</protein>
<dbReference type="EC" id="3.1.-.-" evidence="6"/>
<evidence type="ECO:0000313" key="9">
    <source>
        <dbReference type="Proteomes" id="UP000604475"/>
    </source>
</evidence>
<dbReference type="InterPro" id="IPR002716">
    <property type="entry name" value="PIN_dom"/>
</dbReference>
<evidence type="ECO:0000256" key="3">
    <source>
        <dbReference type="ARBA" id="ARBA00022723"/>
    </source>
</evidence>
<evidence type="ECO:0000313" key="8">
    <source>
        <dbReference type="EMBL" id="MBL7627300.1"/>
    </source>
</evidence>
<feature type="domain" description="PIN" evidence="7">
    <location>
        <begin position="1"/>
        <end position="122"/>
    </location>
</feature>
<gene>
    <name evidence="6" type="primary">vapC</name>
    <name evidence="8" type="ORF">I7412_09000</name>
</gene>
<dbReference type="EMBL" id="JAEACQ010000159">
    <property type="protein sequence ID" value="MBL7627300.1"/>
    <property type="molecule type" value="Genomic_DNA"/>
</dbReference>
<dbReference type="SUPFAM" id="SSF88723">
    <property type="entry name" value="PIN domain-like"/>
    <property type="match status" value="1"/>
</dbReference>